<evidence type="ECO:0000313" key="2">
    <source>
        <dbReference type="EMBL" id="KAL0184107.1"/>
    </source>
</evidence>
<comment type="caution">
    <text evidence="2">The sequence shown here is derived from an EMBL/GenBank/DDBJ whole genome shotgun (WGS) entry which is preliminary data.</text>
</comment>
<feature type="non-terminal residue" evidence="2">
    <location>
        <position position="417"/>
    </location>
</feature>
<protein>
    <submittedName>
        <fullName evidence="2">Uncharacterized protein</fullName>
    </submittedName>
</protein>
<dbReference type="EMBL" id="JAMKFB020000009">
    <property type="protein sequence ID" value="KAL0184107.1"/>
    <property type="molecule type" value="Genomic_DNA"/>
</dbReference>
<keyword evidence="3" id="KW-1185">Reference proteome</keyword>
<proteinExistence type="predicted"/>
<dbReference type="Proteomes" id="UP001529510">
    <property type="component" value="Unassembled WGS sequence"/>
</dbReference>
<accession>A0ABD0QDY8</accession>
<organism evidence="2 3">
    <name type="scientific">Cirrhinus mrigala</name>
    <name type="common">Mrigala</name>
    <dbReference type="NCBI Taxonomy" id="683832"/>
    <lineage>
        <taxon>Eukaryota</taxon>
        <taxon>Metazoa</taxon>
        <taxon>Chordata</taxon>
        <taxon>Craniata</taxon>
        <taxon>Vertebrata</taxon>
        <taxon>Euteleostomi</taxon>
        <taxon>Actinopterygii</taxon>
        <taxon>Neopterygii</taxon>
        <taxon>Teleostei</taxon>
        <taxon>Ostariophysi</taxon>
        <taxon>Cypriniformes</taxon>
        <taxon>Cyprinidae</taxon>
        <taxon>Labeoninae</taxon>
        <taxon>Labeonini</taxon>
        <taxon>Cirrhinus</taxon>
    </lineage>
</organism>
<name>A0ABD0QDY8_CIRMR</name>
<evidence type="ECO:0000256" key="1">
    <source>
        <dbReference type="SAM" id="MobiDB-lite"/>
    </source>
</evidence>
<sequence>MESEAFSSGSSTSFSDFNICGRNLDDSFNEIDYCEMEANFLAAQLISRSPPARSTTTRSPSLPEGSSEVFRGLPKIGWGSVYSEIYCESRKTASKPSTGHAAALDLSGVAAPMPPPPPPPAAGRGLFGVAAPMPPPPPPPAAGRGLFGVAAPMPPPPPPPAAALDLSGITTPKPSGQPVYTYHLSVKALSPQGLVAPLPVEKIELQSMDQRLSHHTPTFAAMKYTPSSMSDRPPPLSSAMPSYASPVAYTTVPPASRYLSSFSSAGSLSRTDSLPLVGAMLQSTCSMSERRLISKASETSSARVIQFAGPPDSTCDLASTRSMFTTPLLPPSPPPSSVMAAVPTFPSHLPEPPAFDDFSSSPRLLDESLSLRSTAFGRFLEASPQQQAQQQQEAQRIVLQDVPQQKKQIYLQQQPLP</sequence>
<dbReference type="AlphaFoldDB" id="A0ABD0QDY8"/>
<feature type="region of interest" description="Disordered" evidence="1">
    <location>
        <begin position="49"/>
        <end position="69"/>
    </location>
</feature>
<reference evidence="2 3" key="1">
    <citation type="submission" date="2024-05" db="EMBL/GenBank/DDBJ databases">
        <title>Genome sequencing and assembly of Indian major carp, Cirrhinus mrigala (Hamilton, 1822).</title>
        <authorList>
            <person name="Mohindra V."/>
            <person name="Chowdhury L.M."/>
            <person name="Lal K."/>
            <person name="Jena J.K."/>
        </authorList>
    </citation>
    <scope>NUCLEOTIDE SEQUENCE [LARGE SCALE GENOMIC DNA]</scope>
    <source>
        <strain evidence="2">CM1030</strain>
        <tissue evidence="2">Blood</tissue>
    </source>
</reference>
<evidence type="ECO:0000313" key="3">
    <source>
        <dbReference type="Proteomes" id="UP001529510"/>
    </source>
</evidence>
<gene>
    <name evidence="2" type="ORF">M9458_019803</name>
</gene>